<organism evidence="1 2">
    <name type="scientific">Steinernema carpocapsae</name>
    <name type="common">Entomopathogenic nematode</name>
    <dbReference type="NCBI Taxonomy" id="34508"/>
    <lineage>
        <taxon>Eukaryota</taxon>
        <taxon>Metazoa</taxon>
        <taxon>Ecdysozoa</taxon>
        <taxon>Nematoda</taxon>
        <taxon>Chromadorea</taxon>
        <taxon>Rhabditida</taxon>
        <taxon>Tylenchina</taxon>
        <taxon>Panagrolaimomorpha</taxon>
        <taxon>Strongyloidoidea</taxon>
        <taxon>Steinernematidae</taxon>
        <taxon>Steinernema</taxon>
    </lineage>
</organism>
<reference evidence="1 2" key="1">
    <citation type="journal article" date="2015" name="Genome Biol.">
        <title>Comparative genomics of Steinernema reveals deeply conserved gene regulatory networks.</title>
        <authorList>
            <person name="Dillman A.R."/>
            <person name="Macchietto M."/>
            <person name="Porter C.F."/>
            <person name="Rogers A."/>
            <person name="Williams B."/>
            <person name="Antoshechkin I."/>
            <person name="Lee M.M."/>
            <person name="Goodwin Z."/>
            <person name="Lu X."/>
            <person name="Lewis E.E."/>
            <person name="Goodrich-Blair H."/>
            <person name="Stock S.P."/>
            <person name="Adams B.J."/>
            <person name="Sternberg P.W."/>
            <person name="Mortazavi A."/>
        </authorList>
    </citation>
    <scope>NUCLEOTIDE SEQUENCE [LARGE SCALE GENOMIC DNA]</scope>
    <source>
        <strain evidence="1 2">ALL</strain>
    </source>
</reference>
<sequence>MPSKFKDGTDIEEYRKQAVELMDFLGMPINKVELGIQKDDSKILSDQWDLVIANGLDPDATWEYLLRWFALSARLKAHTCFDFVLDCMAQQDYLNLFKNDKAILLSLVLFSCYTEGLALMFSHEALSNVLDINETFENKNFFFTEYQSTRPNTILGVIAYGRLKPGLIDMLDVALELGAKMYVENSNSPVHLAISSGNYQALKILARYSLTEIICELAFVNLDTIPFEIQNWIMAIWNGGRKEVEQLRDFLPNRPVARETANRFFPTAMSWATLEELHKHPTLYPGDIIECKISNLEKQQIVFLGKERIDGKTVKKCDSDLNTRGCVFTGSTCDDEYKNFRIGRNTSKKATIDVIFEALETAAY</sequence>
<gene>
    <name evidence="1" type="ORF">L596_027054</name>
</gene>
<accession>A0A4V5ZYC7</accession>
<name>A0A4V5ZYC7_STECR</name>
<evidence type="ECO:0000313" key="1">
    <source>
        <dbReference type="EMBL" id="TKR63195.1"/>
    </source>
</evidence>
<proteinExistence type="predicted"/>
<reference evidence="1 2" key="2">
    <citation type="journal article" date="2019" name="G3 (Bethesda)">
        <title>Hybrid Assembly of the Genome of the Entomopathogenic Nematode Steinernema carpocapsae Identifies the X-Chromosome.</title>
        <authorList>
            <person name="Serra L."/>
            <person name="Macchietto M."/>
            <person name="Macias-Munoz A."/>
            <person name="McGill C.J."/>
            <person name="Rodriguez I.M."/>
            <person name="Rodriguez B."/>
            <person name="Murad R."/>
            <person name="Mortazavi A."/>
        </authorList>
    </citation>
    <scope>NUCLEOTIDE SEQUENCE [LARGE SCALE GENOMIC DNA]</scope>
    <source>
        <strain evidence="1 2">ALL</strain>
    </source>
</reference>
<keyword evidence="2" id="KW-1185">Reference proteome</keyword>
<comment type="caution">
    <text evidence="1">The sequence shown here is derived from an EMBL/GenBank/DDBJ whole genome shotgun (WGS) entry which is preliminary data.</text>
</comment>
<dbReference type="Proteomes" id="UP000298663">
    <property type="component" value="Unassembled WGS sequence"/>
</dbReference>
<dbReference type="AlphaFoldDB" id="A0A4V5ZYC7"/>
<evidence type="ECO:0000313" key="2">
    <source>
        <dbReference type="Proteomes" id="UP000298663"/>
    </source>
</evidence>
<dbReference type="EMBL" id="AZBU02000010">
    <property type="protein sequence ID" value="TKR63195.1"/>
    <property type="molecule type" value="Genomic_DNA"/>
</dbReference>
<protein>
    <submittedName>
        <fullName evidence="1">Uncharacterized protein</fullName>
    </submittedName>
</protein>